<protein>
    <submittedName>
        <fullName evidence="1">Uncharacterized protein</fullName>
    </submittedName>
</protein>
<keyword evidence="2" id="KW-1185">Reference proteome</keyword>
<evidence type="ECO:0000313" key="2">
    <source>
        <dbReference type="Proteomes" id="UP000020492"/>
    </source>
</evidence>
<reference evidence="1 2" key="1">
    <citation type="submission" date="2014-03" db="EMBL/GenBank/DDBJ databases">
        <title>Draft genome sequence of Deinococcus phoenicis 1P10ME.</title>
        <authorList>
            <person name="Stepanov V.G."/>
            <person name="Vaishampayan P."/>
            <person name="Venkateswaran K."/>
            <person name="Fox G.E."/>
        </authorList>
    </citation>
    <scope>NUCLEOTIDE SEQUENCE [LARGE SCALE GENOMIC DNA]</scope>
    <source>
        <strain evidence="1 2">1P10ME</strain>
    </source>
</reference>
<comment type="caution">
    <text evidence="1">The sequence shown here is derived from an EMBL/GenBank/DDBJ whole genome shotgun (WGS) entry which is preliminary data.</text>
</comment>
<accession>A0A016QT23</accession>
<dbReference type="AlphaFoldDB" id="A0A016QT23"/>
<proteinExistence type="predicted"/>
<sequence>MRWCRSPCSTGTYDSVQDVVSLHGHEGRTTVQWLDVPELVGVGRG</sequence>
<dbReference type="STRING" id="1476583.DEIPH_ctg013orf0054"/>
<dbReference type="PATRIC" id="fig|1476583.3.peg.984"/>
<gene>
    <name evidence="1" type="ORF">DEIPH_ctg013orf0054</name>
</gene>
<evidence type="ECO:0000313" key="1">
    <source>
        <dbReference type="EMBL" id="EYB68944.1"/>
    </source>
</evidence>
<organism evidence="1 2">
    <name type="scientific">Deinococcus phoenicis</name>
    <dbReference type="NCBI Taxonomy" id="1476583"/>
    <lineage>
        <taxon>Bacteria</taxon>
        <taxon>Thermotogati</taxon>
        <taxon>Deinococcota</taxon>
        <taxon>Deinococci</taxon>
        <taxon>Deinococcales</taxon>
        <taxon>Deinococcaceae</taxon>
        <taxon>Deinococcus</taxon>
    </lineage>
</organism>
<name>A0A016QT23_9DEIO</name>
<dbReference type="EMBL" id="JHAC01000013">
    <property type="protein sequence ID" value="EYB68944.1"/>
    <property type="molecule type" value="Genomic_DNA"/>
</dbReference>
<dbReference type="Proteomes" id="UP000020492">
    <property type="component" value="Unassembled WGS sequence"/>
</dbReference>